<dbReference type="RefSeq" id="WP_155192881.1">
    <property type="nucleotide sequence ID" value="NZ_BAAAEA010000002.1"/>
</dbReference>
<dbReference type="Pfam" id="PF05751">
    <property type="entry name" value="FixH"/>
    <property type="match status" value="1"/>
</dbReference>
<evidence type="ECO:0000256" key="1">
    <source>
        <dbReference type="SAM" id="Phobius"/>
    </source>
</evidence>
<protein>
    <submittedName>
        <fullName evidence="2">Nitrogen fixation protein FixH</fullName>
    </submittedName>
</protein>
<keyword evidence="3" id="KW-1185">Reference proteome</keyword>
<proteinExistence type="predicted"/>
<comment type="caution">
    <text evidence="2">The sequence shown here is derived from an EMBL/GenBank/DDBJ whole genome shotgun (WGS) entry which is preliminary data.</text>
</comment>
<sequence length="170" mass="18351">MATIQTHMKDPKAITGKTVLVWLLSFFAVVFTANAIFIYLALGSFPGVAVESSYEAGQSYNQEIAAAAEQHKLNWQIGSVLERTNAEAGRLLVTAADADGAPLYGVAVSAVLQHPAQQTADIDIVLTADGGGRYIADLDRLPAGNWNLVLVIEQDGMRKFKSENRVFVKE</sequence>
<dbReference type="EMBL" id="FXTT01000003">
    <property type="protein sequence ID" value="SMP26604.1"/>
    <property type="molecule type" value="Genomic_DNA"/>
</dbReference>
<keyword evidence="1" id="KW-0472">Membrane</keyword>
<evidence type="ECO:0000313" key="2">
    <source>
        <dbReference type="EMBL" id="SMP26604.1"/>
    </source>
</evidence>
<keyword evidence="1" id="KW-0812">Transmembrane</keyword>
<dbReference type="Proteomes" id="UP001157914">
    <property type="component" value="Unassembled WGS sequence"/>
</dbReference>
<name>A0ABY1P634_9HYPH</name>
<reference evidence="2 3" key="1">
    <citation type="submission" date="2017-05" db="EMBL/GenBank/DDBJ databases">
        <authorList>
            <person name="Varghese N."/>
            <person name="Submissions S."/>
        </authorList>
    </citation>
    <scope>NUCLEOTIDE SEQUENCE [LARGE SCALE GENOMIC DNA]</scope>
    <source>
        <strain evidence="2 3">DSM 15949</strain>
    </source>
</reference>
<gene>
    <name evidence="2" type="ORF">SAMN06265374_2742</name>
</gene>
<feature type="transmembrane region" description="Helical" evidence="1">
    <location>
        <begin position="20"/>
        <end position="42"/>
    </location>
</feature>
<dbReference type="InterPro" id="IPR008620">
    <property type="entry name" value="FixH"/>
</dbReference>
<keyword evidence="1" id="KW-1133">Transmembrane helix</keyword>
<evidence type="ECO:0000313" key="3">
    <source>
        <dbReference type="Proteomes" id="UP001157914"/>
    </source>
</evidence>
<organism evidence="2 3">
    <name type="scientific">Roseibium denhamense</name>
    <dbReference type="NCBI Taxonomy" id="76305"/>
    <lineage>
        <taxon>Bacteria</taxon>
        <taxon>Pseudomonadati</taxon>
        <taxon>Pseudomonadota</taxon>
        <taxon>Alphaproteobacteria</taxon>
        <taxon>Hyphomicrobiales</taxon>
        <taxon>Stappiaceae</taxon>
        <taxon>Roseibium</taxon>
    </lineage>
</organism>
<accession>A0ABY1P634</accession>